<evidence type="ECO:0000256" key="2">
    <source>
        <dbReference type="ARBA" id="ARBA00022526"/>
    </source>
</evidence>
<gene>
    <name evidence="3" type="ORF">DM558_02145</name>
</gene>
<proteinExistence type="inferred from homology"/>
<evidence type="ECO:0000256" key="1">
    <source>
        <dbReference type="ARBA" id="ARBA00005564"/>
    </source>
</evidence>
<dbReference type="Proteomes" id="UP000273143">
    <property type="component" value="Chromosome"/>
</dbReference>
<dbReference type="EMBL" id="CP029822">
    <property type="protein sequence ID" value="AZS49653.1"/>
    <property type="molecule type" value="Genomic_DNA"/>
</dbReference>
<keyword evidence="2" id="KW-0313">Glucose metabolism</keyword>
<organism evidence="3 4">
    <name type="scientific">Entomomonas moraniae</name>
    <dbReference type="NCBI Taxonomy" id="2213226"/>
    <lineage>
        <taxon>Bacteria</taxon>
        <taxon>Pseudomonadati</taxon>
        <taxon>Pseudomonadota</taxon>
        <taxon>Gammaproteobacteria</taxon>
        <taxon>Pseudomonadales</taxon>
        <taxon>Pseudomonadaceae</taxon>
        <taxon>Entomomonas</taxon>
    </lineage>
</organism>
<protein>
    <submittedName>
        <fullName evidence="3">Lactonase family protein</fullName>
    </submittedName>
</protein>
<dbReference type="InterPro" id="IPR019405">
    <property type="entry name" value="Lactonase_7-beta_prop"/>
</dbReference>
<dbReference type="PANTHER" id="PTHR30344">
    <property type="entry name" value="6-PHOSPHOGLUCONOLACTONASE-RELATED"/>
    <property type="match status" value="1"/>
</dbReference>
<dbReference type="RefSeq" id="WP_127161845.1">
    <property type="nucleotide sequence ID" value="NZ_CP029822.1"/>
</dbReference>
<dbReference type="InterPro" id="IPR015943">
    <property type="entry name" value="WD40/YVTN_repeat-like_dom_sf"/>
</dbReference>
<accession>A0A3Q9JJI9</accession>
<reference evidence="4" key="1">
    <citation type="submission" date="2018-06" db="EMBL/GenBank/DDBJ databases">
        <title>Complete genome of Pseudomonas insecticola strain QZS01.</title>
        <authorList>
            <person name="Wang J."/>
            <person name="Su Q."/>
        </authorList>
    </citation>
    <scope>NUCLEOTIDE SEQUENCE [LARGE SCALE GENOMIC DNA]</scope>
    <source>
        <strain evidence="4">QZS01</strain>
    </source>
</reference>
<dbReference type="Pfam" id="PF10282">
    <property type="entry name" value="Lactonase"/>
    <property type="match status" value="1"/>
</dbReference>
<sequence>MTHPLPTHNMSTYVYVSCADDSSIDCYQLDTKTDQLRYLRSVNTNGQVMPMAVSPDNKQLYAAIRSQAYHLINYQIDHSNAELKKIAQTRLPASMAYITTDRQGKYLLSASYHDNQLFVMPINNGQVSESCTIYNTGLNAHCVVVHPRNSFVYSTSLGSDKLHQYQLNNQNGQLTAIDKGYIDTPKGSGPRHIAISPDGHFLYVVTEMTATVLCYKINPHGALTFLAEIADFPRQYNHLNKSKRRDQVTPADEPTSIWASDIKLPANGNFLYIAERTSNTIGAFQIDKLTGLPHYIGAFPVEKQPRSFAIDTSCHYMVVTGQQDNHIGLYSINQQTGRLSPQTKANVGKNANWVEIISVPNER</sequence>
<evidence type="ECO:0000313" key="4">
    <source>
        <dbReference type="Proteomes" id="UP000273143"/>
    </source>
</evidence>
<dbReference type="SUPFAM" id="SSF75011">
    <property type="entry name" value="3-carboxy-cis,cis-mucoante lactonizing enzyme"/>
    <property type="match status" value="1"/>
</dbReference>
<keyword evidence="4" id="KW-1185">Reference proteome</keyword>
<dbReference type="Gene3D" id="2.130.10.10">
    <property type="entry name" value="YVTN repeat-like/Quinoprotein amine dehydrogenase"/>
    <property type="match status" value="1"/>
</dbReference>
<dbReference type="KEGG" id="emo:DM558_02145"/>
<dbReference type="InterPro" id="IPR050282">
    <property type="entry name" value="Cycloisomerase_2"/>
</dbReference>
<dbReference type="PANTHER" id="PTHR30344:SF1">
    <property type="entry name" value="6-PHOSPHOGLUCONOLACTONASE"/>
    <property type="match status" value="1"/>
</dbReference>
<evidence type="ECO:0000313" key="3">
    <source>
        <dbReference type="EMBL" id="AZS49653.1"/>
    </source>
</evidence>
<name>A0A3Q9JJI9_9GAMM</name>
<dbReference type="GO" id="GO:0005829">
    <property type="term" value="C:cytosol"/>
    <property type="evidence" value="ECO:0007669"/>
    <property type="project" value="TreeGrafter"/>
</dbReference>
<comment type="similarity">
    <text evidence="1">Belongs to the cycloisomerase 2 family.</text>
</comment>
<dbReference type="GO" id="GO:0006006">
    <property type="term" value="P:glucose metabolic process"/>
    <property type="evidence" value="ECO:0007669"/>
    <property type="project" value="UniProtKB-KW"/>
</dbReference>
<keyword evidence="2" id="KW-0119">Carbohydrate metabolism</keyword>
<dbReference type="AlphaFoldDB" id="A0A3Q9JJI9"/>
<dbReference type="GO" id="GO:0017057">
    <property type="term" value="F:6-phosphogluconolactonase activity"/>
    <property type="evidence" value="ECO:0007669"/>
    <property type="project" value="TreeGrafter"/>
</dbReference>